<gene>
    <name evidence="2" type="ORF">QJS10_CPA03g00789</name>
</gene>
<feature type="compositionally biased region" description="Polar residues" evidence="1">
    <location>
        <begin position="145"/>
        <end position="159"/>
    </location>
</feature>
<protein>
    <submittedName>
        <fullName evidence="2">Uncharacterized protein</fullName>
    </submittedName>
</protein>
<organism evidence="2 3">
    <name type="scientific">Acorus calamus</name>
    <name type="common">Sweet flag</name>
    <dbReference type="NCBI Taxonomy" id="4465"/>
    <lineage>
        <taxon>Eukaryota</taxon>
        <taxon>Viridiplantae</taxon>
        <taxon>Streptophyta</taxon>
        <taxon>Embryophyta</taxon>
        <taxon>Tracheophyta</taxon>
        <taxon>Spermatophyta</taxon>
        <taxon>Magnoliopsida</taxon>
        <taxon>Liliopsida</taxon>
        <taxon>Acoraceae</taxon>
        <taxon>Acorus</taxon>
    </lineage>
</organism>
<evidence type="ECO:0000256" key="1">
    <source>
        <dbReference type="SAM" id="MobiDB-lite"/>
    </source>
</evidence>
<accession>A0AAV9F347</accession>
<feature type="region of interest" description="Disordered" evidence="1">
    <location>
        <begin position="103"/>
        <end position="159"/>
    </location>
</feature>
<keyword evidence="3" id="KW-1185">Reference proteome</keyword>
<feature type="compositionally biased region" description="Polar residues" evidence="1">
    <location>
        <begin position="39"/>
        <end position="72"/>
    </location>
</feature>
<reference evidence="2" key="2">
    <citation type="submission" date="2023-06" db="EMBL/GenBank/DDBJ databases">
        <authorList>
            <person name="Ma L."/>
            <person name="Liu K.-W."/>
            <person name="Li Z."/>
            <person name="Hsiao Y.-Y."/>
            <person name="Qi Y."/>
            <person name="Fu T."/>
            <person name="Tang G."/>
            <person name="Zhang D."/>
            <person name="Sun W.-H."/>
            <person name="Liu D.-K."/>
            <person name="Li Y."/>
            <person name="Chen G.-Z."/>
            <person name="Liu X.-D."/>
            <person name="Liao X.-Y."/>
            <person name="Jiang Y.-T."/>
            <person name="Yu X."/>
            <person name="Hao Y."/>
            <person name="Huang J."/>
            <person name="Zhao X.-W."/>
            <person name="Ke S."/>
            <person name="Chen Y.-Y."/>
            <person name="Wu W.-L."/>
            <person name="Hsu J.-L."/>
            <person name="Lin Y.-F."/>
            <person name="Huang M.-D."/>
            <person name="Li C.-Y."/>
            <person name="Huang L."/>
            <person name="Wang Z.-W."/>
            <person name="Zhao X."/>
            <person name="Zhong W.-Y."/>
            <person name="Peng D.-H."/>
            <person name="Ahmad S."/>
            <person name="Lan S."/>
            <person name="Zhang J.-S."/>
            <person name="Tsai W.-C."/>
            <person name="Van De Peer Y."/>
            <person name="Liu Z.-J."/>
        </authorList>
    </citation>
    <scope>NUCLEOTIDE SEQUENCE</scope>
    <source>
        <strain evidence="2">CP</strain>
        <tissue evidence="2">Leaves</tissue>
    </source>
</reference>
<reference evidence="2" key="1">
    <citation type="journal article" date="2023" name="Nat. Commun.">
        <title>Diploid and tetraploid genomes of Acorus and the evolution of monocots.</title>
        <authorList>
            <person name="Ma L."/>
            <person name="Liu K.W."/>
            <person name="Li Z."/>
            <person name="Hsiao Y.Y."/>
            <person name="Qi Y."/>
            <person name="Fu T."/>
            <person name="Tang G.D."/>
            <person name="Zhang D."/>
            <person name="Sun W.H."/>
            <person name="Liu D.K."/>
            <person name="Li Y."/>
            <person name="Chen G.Z."/>
            <person name="Liu X.D."/>
            <person name="Liao X.Y."/>
            <person name="Jiang Y.T."/>
            <person name="Yu X."/>
            <person name="Hao Y."/>
            <person name="Huang J."/>
            <person name="Zhao X.W."/>
            <person name="Ke S."/>
            <person name="Chen Y.Y."/>
            <person name="Wu W.L."/>
            <person name="Hsu J.L."/>
            <person name="Lin Y.F."/>
            <person name="Huang M.D."/>
            <person name="Li C.Y."/>
            <person name="Huang L."/>
            <person name="Wang Z.W."/>
            <person name="Zhao X."/>
            <person name="Zhong W.Y."/>
            <person name="Peng D.H."/>
            <person name="Ahmad S."/>
            <person name="Lan S."/>
            <person name="Zhang J.S."/>
            <person name="Tsai W.C."/>
            <person name="Van de Peer Y."/>
            <person name="Liu Z.J."/>
        </authorList>
    </citation>
    <scope>NUCLEOTIDE SEQUENCE</scope>
    <source>
        <strain evidence="2">CP</strain>
    </source>
</reference>
<sequence length="159" mass="16948">MKSNVENTITNKGGKEVAAAITTKGKEKVTSQWVEIKKSNSNSQEKLMSDAMKTTSSPQQNRLASSNPSNKFSILQGISKSGELSKEVSEQDLAPTDSIIVSAHSPTNLSEEENLNPPLTQHAGPIIDSTISSSPPPQSDRLVDTPSTSAAVTENSQRI</sequence>
<evidence type="ECO:0000313" key="2">
    <source>
        <dbReference type="EMBL" id="KAK1320155.1"/>
    </source>
</evidence>
<name>A0AAV9F347_ACOCL</name>
<comment type="caution">
    <text evidence="2">The sequence shown here is derived from an EMBL/GenBank/DDBJ whole genome shotgun (WGS) entry which is preliminary data.</text>
</comment>
<feature type="region of interest" description="Disordered" evidence="1">
    <location>
        <begin position="28"/>
        <end position="72"/>
    </location>
</feature>
<dbReference type="AlphaFoldDB" id="A0AAV9F347"/>
<dbReference type="Proteomes" id="UP001180020">
    <property type="component" value="Unassembled WGS sequence"/>
</dbReference>
<proteinExistence type="predicted"/>
<dbReference type="EMBL" id="JAUJYO010000003">
    <property type="protein sequence ID" value="KAK1320155.1"/>
    <property type="molecule type" value="Genomic_DNA"/>
</dbReference>
<evidence type="ECO:0000313" key="3">
    <source>
        <dbReference type="Proteomes" id="UP001180020"/>
    </source>
</evidence>